<evidence type="ECO:0000313" key="2">
    <source>
        <dbReference type="WBParaSite" id="JU765_v2.g14212.t1"/>
    </source>
</evidence>
<protein>
    <submittedName>
        <fullName evidence="2">Angiotensin-converting enzyme</fullName>
    </submittedName>
</protein>
<name>A0AC34QAB2_9BILA</name>
<accession>A0AC34QAB2</accession>
<sequence>MPINLNDVSVEDYGNDEEDSKPDNVDNDAIQQLVDRFLNEGTLQEDANKKINKEVQALIGSTDYWKPVAPETKDSVKNNDEAIKWIQGYNVEASKILKQVALAGWNYQTAVSAETKKYLDEAEDGLRQFLHATSTQARQFDLNSVSDALTKRQIELISIEGVNALEDSEFQEYNQILSSINKAFTATDVCETPDQKTPCFTKFTDFSGIIAGTHDAQKLLNLWKSWRNTVGQNLTKNYERLIQLTNKAAEKNGFKNAGQMWLSPFDLSTRTTKQEIDLMAEVDKVYLQIEPFYKQLHAYIRREIAAIYKDQSSITRDGPIPIHLLKGEGGGDWSMYYEATKPFDAEDVIPEEIVMSLKQQNFTAKSMFTKAYRYFKYLGFGKLPKTLWTNSVFSRIWSKDMICDPATAYDMMDGEDYRIKACGQLKESDFIQTHKLFAELYYKYLPKENPILLRDAPNPSFLKAVQNAFGVVAANSDYMKSQMILGENAFRDEAIMVNKLYKEALADLVKLPFDMVSDKWRFGAFGKQYDSTKWSSIWWKLREKIQGVSPPAEAAMEFDAVSIPSIVKQQSPAMKHFVTYVLQFQILDALCMGDSTPLSEGCIPKKENVQKIIEVMKKGAKINWVEALEEITGSRKLDATPLLLYFEPLHNWLLTANKKAQVFVGWDGKGEPFKPEELPEINLPSGDEANFVFSEDNFAYPGGDCSSGRECLLESECNGTVCVCKKGTYTFEVGGTYNCVPENPKDAGFGDGNNLVLELNPAETTSPSTITTKIPENVMGSVVGAFELELNFWCKKYNRTRIVIFSVQHRCFRLE</sequence>
<proteinExistence type="predicted"/>
<dbReference type="WBParaSite" id="JU765_v2.g14212.t1">
    <property type="protein sequence ID" value="JU765_v2.g14212.t1"/>
    <property type="gene ID" value="JU765_v2.g14212"/>
</dbReference>
<dbReference type="Proteomes" id="UP000887576">
    <property type="component" value="Unplaced"/>
</dbReference>
<reference evidence="2" key="1">
    <citation type="submission" date="2022-11" db="UniProtKB">
        <authorList>
            <consortium name="WormBaseParasite"/>
        </authorList>
    </citation>
    <scope>IDENTIFICATION</scope>
</reference>
<organism evidence="1 2">
    <name type="scientific">Panagrolaimus sp. JU765</name>
    <dbReference type="NCBI Taxonomy" id="591449"/>
    <lineage>
        <taxon>Eukaryota</taxon>
        <taxon>Metazoa</taxon>
        <taxon>Ecdysozoa</taxon>
        <taxon>Nematoda</taxon>
        <taxon>Chromadorea</taxon>
        <taxon>Rhabditida</taxon>
        <taxon>Tylenchina</taxon>
        <taxon>Panagrolaimomorpha</taxon>
        <taxon>Panagrolaimoidea</taxon>
        <taxon>Panagrolaimidae</taxon>
        <taxon>Panagrolaimus</taxon>
    </lineage>
</organism>
<evidence type="ECO:0000313" key="1">
    <source>
        <dbReference type="Proteomes" id="UP000887576"/>
    </source>
</evidence>